<protein>
    <submittedName>
        <fullName evidence="1">Uncharacterized protein</fullName>
    </submittedName>
</protein>
<gene>
    <name evidence="1" type="ORF">EYW49_07300</name>
</gene>
<keyword evidence="2" id="KW-1185">Reference proteome</keyword>
<evidence type="ECO:0000313" key="2">
    <source>
        <dbReference type="Proteomes" id="UP000292781"/>
    </source>
</evidence>
<dbReference type="RefSeq" id="WP_131307708.1">
    <property type="nucleotide sequence ID" value="NZ_SJFN01000008.1"/>
</dbReference>
<comment type="caution">
    <text evidence="1">The sequence shown here is derived from an EMBL/GenBank/DDBJ whole genome shotgun (WGS) entry which is preliminary data.</text>
</comment>
<organism evidence="1 2">
    <name type="scientific">Siculibacillus lacustris</name>
    <dbReference type="NCBI Taxonomy" id="1549641"/>
    <lineage>
        <taxon>Bacteria</taxon>
        <taxon>Pseudomonadati</taxon>
        <taxon>Pseudomonadota</taxon>
        <taxon>Alphaproteobacteria</taxon>
        <taxon>Hyphomicrobiales</taxon>
        <taxon>Ancalomicrobiaceae</taxon>
        <taxon>Siculibacillus</taxon>
    </lineage>
</organism>
<sequence length="119" mass="12892">MFSRPSVRGLAGLTALLVVALSDGRPVRAADPSEDTLRTLYRIALSAEMCGFPIAARQADALGVAMNRAIADMGLDDDAVEGLYQRIDREFEAEGWDKICAENGTWARGYRSLLAATTR</sequence>
<reference evidence="1 2" key="1">
    <citation type="submission" date="2019-02" db="EMBL/GenBank/DDBJ databases">
        <title>Siculibacillus lacustris gen. nov., sp. nov., a new rosette-forming bacterium isolated from a freshwater crater lake (Lake St. Ana, Romania).</title>
        <authorList>
            <person name="Felfoldi T."/>
            <person name="Marton Z."/>
            <person name="Szabo A."/>
            <person name="Mentes A."/>
            <person name="Boka K."/>
            <person name="Marialigeti K."/>
            <person name="Mathe I."/>
            <person name="Koncz M."/>
            <person name="Schumann P."/>
            <person name="Toth E."/>
        </authorList>
    </citation>
    <scope>NUCLEOTIDE SEQUENCE [LARGE SCALE GENOMIC DNA]</scope>
    <source>
        <strain evidence="1 2">SA-279</strain>
    </source>
</reference>
<dbReference type="Proteomes" id="UP000292781">
    <property type="component" value="Unassembled WGS sequence"/>
</dbReference>
<dbReference type="EMBL" id="SJFN01000008">
    <property type="protein sequence ID" value="TBW39286.1"/>
    <property type="molecule type" value="Genomic_DNA"/>
</dbReference>
<dbReference type="AlphaFoldDB" id="A0A4Q9VT83"/>
<dbReference type="OrthoDB" id="9980539at2"/>
<proteinExistence type="predicted"/>
<name>A0A4Q9VT83_9HYPH</name>
<accession>A0A4Q9VT83</accession>
<evidence type="ECO:0000313" key="1">
    <source>
        <dbReference type="EMBL" id="TBW39286.1"/>
    </source>
</evidence>